<keyword evidence="1" id="KW-0547">Nucleotide-binding</keyword>
<keyword evidence="3" id="KW-0347">Helicase</keyword>
<dbReference type="GO" id="GO:0120545">
    <property type="term" value="F:nucleic acid conformation isomerase activity"/>
    <property type="evidence" value="ECO:0007669"/>
    <property type="project" value="UniProtKB-ARBA"/>
</dbReference>
<evidence type="ECO:0008006" key="9">
    <source>
        <dbReference type="Google" id="ProtNLM"/>
    </source>
</evidence>
<reference evidence="8" key="1">
    <citation type="submission" date="2024-03" db="EMBL/GenBank/DDBJ databases">
        <title>Complete genome sequence of Sulfurisphaera javensis strain KD-1.</title>
        <authorList>
            <person name="Sakai H."/>
            <person name="Nur N."/>
            <person name="Suwanto A."/>
            <person name="Kurosawa N."/>
        </authorList>
    </citation>
    <scope>NUCLEOTIDE SEQUENCE</scope>
    <source>
        <strain evidence="8">KD-1</strain>
    </source>
</reference>
<evidence type="ECO:0000256" key="2">
    <source>
        <dbReference type="ARBA" id="ARBA00022801"/>
    </source>
</evidence>
<proteinExistence type="predicted"/>
<evidence type="ECO:0000259" key="6">
    <source>
        <dbReference type="PROSITE" id="PS51192"/>
    </source>
</evidence>
<dbReference type="AlphaFoldDB" id="A0AAT9GPW3"/>
<dbReference type="CDD" id="cd18011">
    <property type="entry name" value="DEXDc_RapA"/>
    <property type="match status" value="1"/>
</dbReference>
<dbReference type="InterPro" id="IPR006935">
    <property type="entry name" value="Helicase/UvrB_N"/>
</dbReference>
<dbReference type="GO" id="GO:0003677">
    <property type="term" value="F:DNA binding"/>
    <property type="evidence" value="ECO:0007669"/>
    <property type="project" value="InterPro"/>
</dbReference>
<dbReference type="Gene3D" id="3.40.50.300">
    <property type="entry name" value="P-loop containing nucleotide triphosphate hydrolases"/>
    <property type="match status" value="1"/>
</dbReference>
<dbReference type="SUPFAM" id="SSF52540">
    <property type="entry name" value="P-loop containing nucleoside triphosphate hydrolases"/>
    <property type="match status" value="1"/>
</dbReference>
<dbReference type="GO" id="GO:0140097">
    <property type="term" value="F:catalytic activity, acting on DNA"/>
    <property type="evidence" value="ECO:0007669"/>
    <property type="project" value="UniProtKB-ARBA"/>
</dbReference>
<dbReference type="SMART" id="SM00490">
    <property type="entry name" value="HELICc"/>
    <property type="match status" value="1"/>
</dbReference>
<dbReference type="PANTHER" id="PTHR45766:SF6">
    <property type="entry name" value="SWI_SNF-RELATED MATRIX-ASSOCIATED ACTIN-DEPENDENT REGULATOR OF CHROMATIN SUBFAMILY A-LIKE PROTEIN 1"/>
    <property type="match status" value="1"/>
</dbReference>
<dbReference type="GeneID" id="92353853"/>
<feature type="domain" description="Helicase ATP-binding" evidence="6">
    <location>
        <begin position="44"/>
        <end position="214"/>
    </location>
</feature>
<sequence>MSKAIDFSAFVLDLLKEYHPLFRYTYLTNYTFEPYIHQAEIFYRLLIRHPIRFLIADDVGLGKTIEAMMIMDQLIKKRNAKKILVILPRNIIFQWVEENLNKFKAEWKLPIWTYKYRNKDTTILDLDKDGIYVVSVDTFKKKEHLDKFLNVNWDLVIIDEIHKIGMQGNKRTQRFEAVMKLASKPNLHLIGMSATPHKGDSKDYLERLTLIDPYFREKEDLVRDTVKSTILRRTKKSVNEIYENSPIFPKAYFSMFIQDISDDEKKYYKLLVDLGLSIVKEAAAKQNKEARGIQLLGFLIGRRALSSPKAGLITLDHIIEKRSPVLNEKDEEEDELEDYADEETVSENKDVDDLINNFVSKNSDLLSKYKEKLKELAELAKLVINNDSRVKAVISLVKEHLEKGDKVIIFTDYKDTAEYIFEKLKNELSLKEDKDIRVLHSENINTVGIENIKEWLRKEGKVLISTDVASEGLNLQDANVLIHYELPLSIVKFEQRNGRVYRLKQRKPVYIYYIALKTPLEENLVEKYFSKLLSIAYSTQSDVNTTDSVIISNTEKKIVYDLSSENEDVMLNVGYYDQDKNEKVTSQDIFFSALKQAGGEGTPLDEVVRSIIDRVSKFKKAINTYGLKVSKNMELDIKNYIRSLAGFENRQDMSNSLTNLLSSIVEAYGGKVSESNGKIIIQGEKLPPQEVDAGLIGNILRSIRNLTYGSKKVQFIISDAIDYSLYVLIADVKLGNETVLSIPLFIKNDGKIISVSQVLGEILPKVIKGTSTECNIEIVNKESYESKVRADLFEKLRSLSYPYINYRKKRGKDNWLPQTVDDYKIELEGPIGGIIGVKGINSVDRNQVISSLEKLGYKVSIVDNQLRIEGKGSVDYLKIVPPAELLNSKGACSYVNGSLVRV</sequence>
<feature type="coiled-coil region" evidence="5">
    <location>
        <begin position="329"/>
        <end position="386"/>
    </location>
</feature>
<dbReference type="InterPro" id="IPR027417">
    <property type="entry name" value="P-loop_NTPase"/>
</dbReference>
<evidence type="ECO:0000256" key="1">
    <source>
        <dbReference type="ARBA" id="ARBA00022741"/>
    </source>
</evidence>
<dbReference type="SMART" id="SM00487">
    <property type="entry name" value="DEXDc"/>
    <property type="match status" value="1"/>
</dbReference>
<dbReference type="PANTHER" id="PTHR45766">
    <property type="entry name" value="DNA ANNEALING HELICASE AND ENDONUCLEASE ZRANB3 FAMILY MEMBER"/>
    <property type="match status" value="1"/>
</dbReference>
<dbReference type="InterPro" id="IPR014001">
    <property type="entry name" value="Helicase_ATP-bd"/>
</dbReference>
<dbReference type="InterPro" id="IPR001650">
    <property type="entry name" value="Helicase_C-like"/>
</dbReference>
<evidence type="ECO:0000256" key="4">
    <source>
        <dbReference type="ARBA" id="ARBA00022840"/>
    </source>
</evidence>
<dbReference type="Pfam" id="PF04851">
    <property type="entry name" value="ResIII"/>
    <property type="match status" value="1"/>
</dbReference>
<organism evidence="8">
    <name type="scientific">Sulfurisphaera javensis</name>
    <dbReference type="NCBI Taxonomy" id="2049879"/>
    <lineage>
        <taxon>Archaea</taxon>
        <taxon>Thermoproteota</taxon>
        <taxon>Thermoprotei</taxon>
        <taxon>Sulfolobales</taxon>
        <taxon>Sulfolobaceae</taxon>
        <taxon>Sulfurisphaera</taxon>
    </lineage>
</organism>
<dbReference type="RefSeq" id="WP_369611164.1">
    <property type="nucleotide sequence ID" value="NZ_AP031322.1"/>
</dbReference>
<keyword evidence="4" id="KW-0067">ATP-binding</keyword>
<dbReference type="PROSITE" id="PS51194">
    <property type="entry name" value="HELICASE_CTER"/>
    <property type="match status" value="1"/>
</dbReference>
<dbReference type="CDD" id="cd18793">
    <property type="entry name" value="SF2_C_SNF"/>
    <property type="match status" value="1"/>
</dbReference>
<dbReference type="InterPro" id="IPR057342">
    <property type="entry name" value="DEXDc_RapA"/>
</dbReference>
<evidence type="ECO:0000256" key="3">
    <source>
        <dbReference type="ARBA" id="ARBA00022806"/>
    </source>
</evidence>
<dbReference type="InterPro" id="IPR049730">
    <property type="entry name" value="SNF2/RAD54-like_C"/>
</dbReference>
<dbReference type="Pfam" id="PF00271">
    <property type="entry name" value="Helicase_C"/>
    <property type="match status" value="1"/>
</dbReference>
<evidence type="ECO:0000313" key="8">
    <source>
        <dbReference type="EMBL" id="BFH72980.1"/>
    </source>
</evidence>
<dbReference type="GO" id="GO:0005524">
    <property type="term" value="F:ATP binding"/>
    <property type="evidence" value="ECO:0007669"/>
    <property type="project" value="InterPro"/>
</dbReference>
<dbReference type="PROSITE" id="PS51192">
    <property type="entry name" value="HELICASE_ATP_BIND_1"/>
    <property type="match status" value="1"/>
</dbReference>
<dbReference type="GO" id="GO:0016787">
    <property type="term" value="F:hydrolase activity"/>
    <property type="evidence" value="ECO:0007669"/>
    <property type="project" value="UniProtKB-KW"/>
</dbReference>
<dbReference type="InterPro" id="IPR038718">
    <property type="entry name" value="SNF2-like_sf"/>
</dbReference>
<dbReference type="KEGG" id="sjv:SJAV_09240"/>
<dbReference type="EMBL" id="AP031322">
    <property type="protein sequence ID" value="BFH72980.1"/>
    <property type="molecule type" value="Genomic_DNA"/>
</dbReference>
<accession>A0AAT9GPW3</accession>
<protein>
    <recommendedName>
        <fullName evidence="9">Helicase</fullName>
    </recommendedName>
</protein>
<keyword evidence="5" id="KW-0175">Coiled coil</keyword>
<evidence type="ECO:0000259" key="7">
    <source>
        <dbReference type="PROSITE" id="PS51194"/>
    </source>
</evidence>
<gene>
    <name evidence="8" type="ORF">SJAV_09240</name>
</gene>
<name>A0AAT9GPW3_9CREN</name>
<feature type="domain" description="Helicase C-terminal" evidence="7">
    <location>
        <begin position="389"/>
        <end position="551"/>
    </location>
</feature>
<keyword evidence="2" id="KW-0378">Hydrolase</keyword>
<evidence type="ECO:0000256" key="5">
    <source>
        <dbReference type="SAM" id="Coils"/>
    </source>
</evidence>
<dbReference type="Gene3D" id="3.40.50.10810">
    <property type="entry name" value="Tandem AAA-ATPase domain"/>
    <property type="match status" value="1"/>
</dbReference>